<accession>A0A433VKY6</accession>
<proteinExistence type="predicted"/>
<gene>
    <name evidence="2" type="ORF">DSM106972_030170</name>
</gene>
<protein>
    <submittedName>
        <fullName evidence="2">SAM-dependent methyltransferase</fullName>
    </submittedName>
</protein>
<dbReference type="EMBL" id="RSCL01000006">
    <property type="protein sequence ID" value="RUT06760.1"/>
    <property type="molecule type" value="Genomic_DNA"/>
</dbReference>
<organism evidence="2 3">
    <name type="scientific">Dulcicalothrix desertica PCC 7102</name>
    <dbReference type="NCBI Taxonomy" id="232991"/>
    <lineage>
        <taxon>Bacteria</taxon>
        <taxon>Bacillati</taxon>
        <taxon>Cyanobacteriota</taxon>
        <taxon>Cyanophyceae</taxon>
        <taxon>Nostocales</taxon>
        <taxon>Calotrichaceae</taxon>
        <taxon>Dulcicalothrix</taxon>
    </lineage>
</organism>
<dbReference type="GO" id="GO:0032259">
    <property type="term" value="P:methylation"/>
    <property type="evidence" value="ECO:0007669"/>
    <property type="project" value="UniProtKB-KW"/>
</dbReference>
<keyword evidence="3" id="KW-1185">Reference proteome</keyword>
<evidence type="ECO:0000313" key="2">
    <source>
        <dbReference type="EMBL" id="RUT06760.1"/>
    </source>
</evidence>
<keyword evidence="2" id="KW-0808">Transferase</keyword>
<evidence type="ECO:0000259" key="1">
    <source>
        <dbReference type="Pfam" id="PF08241"/>
    </source>
</evidence>
<dbReference type="GO" id="GO:0008757">
    <property type="term" value="F:S-adenosylmethionine-dependent methyltransferase activity"/>
    <property type="evidence" value="ECO:0007669"/>
    <property type="project" value="InterPro"/>
</dbReference>
<name>A0A433VKY6_9CYAN</name>
<dbReference type="Proteomes" id="UP000271624">
    <property type="component" value="Unassembled WGS sequence"/>
</dbReference>
<dbReference type="RefSeq" id="WP_127081523.1">
    <property type="nucleotide sequence ID" value="NZ_RSCL01000006.1"/>
</dbReference>
<feature type="domain" description="Methyltransferase type 11" evidence="1">
    <location>
        <begin position="38"/>
        <end position="127"/>
    </location>
</feature>
<dbReference type="SUPFAM" id="SSF53335">
    <property type="entry name" value="S-adenosyl-L-methionine-dependent methyltransferases"/>
    <property type="match status" value="1"/>
</dbReference>
<dbReference type="CDD" id="cd02440">
    <property type="entry name" value="AdoMet_MTases"/>
    <property type="match status" value="1"/>
</dbReference>
<keyword evidence="2" id="KW-0489">Methyltransferase</keyword>
<reference evidence="2" key="2">
    <citation type="journal article" date="2019" name="Genome Biol. Evol.">
        <title>Day and night: Metabolic profiles and evolutionary relationships of six axenic non-marine cyanobacteria.</title>
        <authorList>
            <person name="Will S.E."/>
            <person name="Henke P."/>
            <person name="Boedeker C."/>
            <person name="Huang S."/>
            <person name="Brinkmann H."/>
            <person name="Rohde M."/>
            <person name="Jarek M."/>
            <person name="Friedl T."/>
            <person name="Seufert S."/>
            <person name="Schumacher M."/>
            <person name="Overmann J."/>
            <person name="Neumann-Schaal M."/>
            <person name="Petersen J."/>
        </authorList>
    </citation>
    <scope>NUCLEOTIDE SEQUENCE [LARGE SCALE GENOMIC DNA]</scope>
    <source>
        <strain evidence="2">PCC 7102</strain>
    </source>
</reference>
<reference evidence="2" key="1">
    <citation type="submission" date="2018-12" db="EMBL/GenBank/DDBJ databases">
        <authorList>
            <person name="Will S."/>
            <person name="Neumann-Schaal M."/>
            <person name="Henke P."/>
        </authorList>
    </citation>
    <scope>NUCLEOTIDE SEQUENCE</scope>
    <source>
        <strain evidence="2">PCC 7102</strain>
    </source>
</reference>
<dbReference type="OrthoDB" id="9760689at2"/>
<dbReference type="PANTHER" id="PTHR43861:SF1">
    <property type="entry name" value="TRANS-ACONITATE 2-METHYLTRANSFERASE"/>
    <property type="match status" value="1"/>
</dbReference>
<comment type="caution">
    <text evidence="2">The sequence shown here is derived from an EMBL/GenBank/DDBJ whole genome shotgun (WGS) entry which is preliminary data.</text>
</comment>
<dbReference type="Gene3D" id="3.40.50.150">
    <property type="entry name" value="Vaccinia Virus protein VP39"/>
    <property type="match status" value="1"/>
</dbReference>
<dbReference type="Pfam" id="PF08241">
    <property type="entry name" value="Methyltransf_11"/>
    <property type="match status" value="1"/>
</dbReference>
<dbReference type="InterPro" id="IPR029063">
    <property type="entry name" value="SAM-dependent_MTases_sf"/>
</dbReference>
<sequence>MLQNTWNPTLYEGKHAFVWQYGEDLLNLLSPQSGERILDVGCGTGQLTAKIADTGAIVTGIDADAAMVEKAKLNYPNLEFTVADARSFQFDTEFDAVFSNATLHWIPEAEAVISSIYRALKPGGRFIAEFGGKGNVKLITDALYQALEIKSPSSWYFPSIGEYTTLLEKQGFDVTYAVLFNRPTPLPDGEAGLRNWLMMFASRFLANSTQQEVIKTVEEQLKPILYKNGTWTADYRRLRIIAMRES</sequence>
<evidence type="ECO:0000313" key="3">
    <source>
        <dbReference type="Proteomes" id="UP000271624"/>
    </source>
</evidence>
<dbReference type="InterPro" id="IPR013216">
    <property type="entry name" value="Methyltransf_11"/>
</dbReference>
<dbReference type="PANTHER" id="PTHR43861">
    <property type="entry name" value="TRANS-ACONITATE 2-METHYLTRANSFERASE-RELATED"/>
    <property type="match status" value="1"/>
</dbReference>
<dbReference type="AlphaFoldDB" id="A0A433VKY6"/>